<dbReference type="PROSITE" id="PS50932">
    <property type="entry name" value="HTH_LACI_2"/>
    <property type="match status" value="1"/>
</dbReference>
<dbReference type="InterPro" id="IPR028082">
    <property type="entry name" value="Peripla_BP_I"/>
</dbReference>
<dbReference type="AlphaFoldDB" id="A0A917SZK1"/>
<comment type="caution">
    <text evidence="5">The sequence shown here is derived from an EMBL/GenBank/DDBJ whole genome shotgun (WGS) entry which is preliminary data.</text>
</comment>
<dbReference type="Proteomes" id="UP000655208">
    <property type="component" value="Unassembled WGS sequence"/>
</dbReference>
<dbReference type="Pfam" id="PF13377">
    <property type="entry name" value="Peripla_BP_3"/>
    <property type="match status" value="1"/>
</dbReference>
<reference evidence="5" key="2">
    <citation type="submission" date="2020-09" db="EMBL/GenBank/DDBJ databases">
        <authorList>
            <person name="Sun Q."/>
            <person name="Zhou Y."/>
        </authorList>
    </citation>
    <scope>NUCLEOTIDE SEQUENCE</scope>
    <source>
        <strain evidence="5">CGMCC 4.7308</strain>
    </source>
</reference>
<dbReference type="SUPFAM" id="SSF53822">
    <property type="entry name" value="Periplasmic binding protein-like I"/>
    <property type="match status" value="1"/>
</dbReference>
<dbReference type="Pfam" id="PF00356">
    <property type="entry name" value="LacI"/>
    <property type="match status" value="1"/>
</dbReference>
<accession>A0A917SZK1</accession>
<sequence>MAVTSHDVARLAGVSQPTVSRALRPDSPVSARTRERVRKAAETLGYVPSELGRSLATRSTRQIAMVADLENPLYPRLVGPLHDAFAAEGFRMVLLAEREERLDEVTRLFDGSVDGAVLTTSQLLSPLPGELQRRGIPFVQLNRVSELVEADSVTADNAAGGRAVAALLAGAGHRTIGAVLGPRETSSARERERGFRAGLRAAGITLPARQVVRGWFSYAVGYDGLHRLLSAPEPPTAVFCINDIVAVGALNAARERGLAVPGDLTVVGFDDLDIASWPVFDLTTVRIDFAAMARRAAELLLRRLGSPDAAPVHERFPVEPVLRRTHAER</sequence>
<organism evidence="5 6">
    <name type="scientific">Nakamurella endophytica</name>
    <dbReference type="NCBI Taxonomy" id="1748367"/>
    <lineage>
        <taxon>Bacteria</taxon>
        <taxon>Bacillati</taxon>
        <taxon>Actinomycetota</taxon>
        <taxon>Actinomycetes</taxon>
        <taxon>Nakamurellales</taxon>
        <taxon>Nakamurellaceae</taxon>
        <taxon>Nakamurella</taxon>
    </lineage>
</organism>
<dbReference type="PANTHER" id="PTHR30146">
    <property type="entry name" value="LACI-RELATED TRANSCRIPTIONAL REPRESSOR"/>
    <property type="match status" value="1"/>
</dbReference>
<protein>
    <submittedName>
        <fullName evidence="5">LacI family transcriptional regulator</fullName>
    </submittedName>
</protein>
<dbReference type="Gene3D" id="1.10.260.40">
    <property type="entry name" value="lambda repressor-like DNA-binding domains"/>
    <property type="match status" value="1"/>
</dbReference>
<dbReference type="InterPro" id="IPR010982">
    <property type="entry name" value="Lambda_DNA-bd_dom_sf"/>
</dbReference>
<feature type="domain" description="HTH lacI-type" evidence="4">
    <location>
        <begin position="3"/>
        <end position="57"/>
    </location>
</feature>
<dbReference type="CDD" id="cd01392">
    <property type="entry name" value="HTH_LacI"/>
    <property type="match status" value="1"/>
</dbReference>
<gene>
    <name evidence="5" type="ORF">GCM10011594_26540</name>
</gene>
<dbReference type="PANTHER" id="PTHR30146:SF153">
    <property type="entry name" value="LACTOSE OPERON REPRESSOR"/>
    <property type="match status" value="1"/>
</dbReference>
<evidence type="ECO:0000313" key="5">
    <source>
        <dbReference type="EMBL" id="GGM05000.1"/>
    </source>
</evidence>
<proteinExistence type="predicted"/>
<reference evidence="5" key="1">
    <citation type="journal article" date="2014" name="Int. J. Syst. Evol. Microbiol.">
        <title>Complete genome sequence of Corynebacterium casei LMG S-19264T (=DSM 44701T), isolated from a smear-ripened cheese.</title>
        <authorList>
            <consortium name="US DOE Joint Genome Institute (JGI-PGF)"/>
            <person name="Walter F."/>
            <person name="Albersmeier A."/>
            <person name="Kalinowski J."/>
            <person name="Ruckert C."/>
        </authorList>
    </citation>
    <scope>NUCLEOTIDE SEQUENCE</scope>
    <source>
        <strain evidence="5">CGMCC 4.7308</strain>
    </source>
</reference>
<dbReference type="SUPFAM" id="SSF47413">
    <property type="entry name" value="lambda repressor-like DNA-binding domains"/>
    <property type="match status" value="1"/>
</dbReference>
<dbReference type="InterPro" id="IPR046335">
    <property type="entry name" value="LacI/GalR-like_sensor"/>
</dbReference>
<evidence type="ECO:0000256" key="2">
    <source>
        <dbReference type="ARBA" id="ARBA00023125"/>
    </source>
</evidence>
<keyword evidence="2" id="KW-0238">DNA-binding</keyword>
<dbReference type="CDD" id="cd06278">
    <property type="entry name" value="PBP1_LacI-like"/>
    <property type="match status" value="1"/>
</dbReference>
<keyword evidence="3" id="KW-0804">Transcription</keyword>
<evidence type="ECO:0000256" key="3">
    <source>
        <dbReference type="ARBA" id="ARBA00023163"/>
    </source>
</evidence>
<keyword evidence="1" id="KW-0805">Transcription regulation</keyword>
<evidence type="ECO:0000256" key="1">
    <source>
        <dbReference type="ARBA" id="ARBA00023015"/>
    </source>
</evidence>
<name>A0A917SZK1_9ACTN</name>
<dbReference type="EMBL" id="BMNA01000004">
    <property type="protein sequence ID" value="GGM05000.1"/>
    <property type="molecule type" value="Genomic_DNA"/>
</dbReference>
<keyword evidence="6" id="KW-1185">Reference proteome</keyword>
<evidence type="ECO:0000313" key="6">
    <source>
        <dbReference type="Proteomes" id="UP000655208"/>
    </source>
</evidence>
<dbReference type="Gene3D" id="3.40.50.2300">
    <property type="match status" value="2"/>
</dbReference>
<evidence type="ECO:0000259" key="4">
    <source>
        <dbReference type="PROSITE" id="PS50932"/>
    </source>
</evidence>
<dbReference type="SMART" id="SM00354">
    <property type="entry name" value="HTH_LACI"/>
    <property type="match status" value="1"/>
</dbReference>
<dbReference type="GO" id="GO:0000976">
    <property type="term" value="F:transcription cis-regulatory region binding"/>
    <property type="evidence" value="ECO:0007669"/>
    <property type="project" value="TreeGrafter"/>
</dbReference>
<dbReference type="GO" id="GO:0003700">
    <property type="term" value="F:DNA-binding transcription factor activity"/>
    <property type="evidence" value="ECO:0007669"/>
    <property type="project" value="TreeGrafter"/>
</dbReference>
<dbReference type="InterPro" id="IPR000843">
    <property type="entry name" value="HTH_LacI"/>
</dbReference>